<sequence length="250" mass="26891">MSLKLWECRISGLLIWPSRRHCAVVTSIWGKVKGPSVSIPSEERGHWEAYAPRALPAQRCLPWCGELGSVCLSRCLPVGRAGPQGAELLGSGGWPGWAALTPPAPVWMWVPCGPHISSPSVGIGMGALQEPQVSIRNRPSEEEGRGRSAGERTLCRVRSGGAAAGENPVQSPSRSTRNSTAAATLSPEVHRALCAQPHWRLTWKELGEVLKSQLNTEACSVRPHRAVCQPGRGSRQPALPEEEAGDRPCQ</sequence>
<evidence type="ECO:0000313" key="2">
    <source>
        <dbReference type="EMBL" id="KAF6335316.1"/>
    </source>
</evidence>
<gene>
    <name evidence="2" type="ORF">mPipKuh1_007999</name>
</gene>
<proteinExistence type="predicted"/>
<feature type="compositionally biased region" description="Polar residues" evidence="1">
    <location>
        <begin position="168"/>
        <end position="182"/>
    </location>
</feature>
<comment type="caution">
    <text evidence="2">The sequence shown here is derived from an EMBL/GenBank/DDBJ whole genome shotgun (WGS) entry which is preliminary data.</text>
</comment>
<dbReference type="EMBL" id="JACAGB010000011">
    <property type="protein sequence ID" value="KAF6335316.1"/>
    <property type="molecule type" value="Genomic_DNA"/>
</dbReference>
<dbReference type="Proteomes" id="UP000558488">
    <property type="component" value="Unassembled WGS sequence"/>
</dbReference>
<dbReference type="AlphaFoldDB" id="A0A7J7WDA7"/>
<feature type="compositionally biased region" description="Basic and acidic residues" evidence="1">
    <location>
        <begin position="138"/>
        <end position="154"/>
    </location>
</feature>
<protein>
    <submittedName>
        <fullName evidence="2">Uncharacterized protein</fullName>
    </submittedName>
</protein>
<keyword evidence="3" id="KW-1185">Reference proteome</keyword>
<name>A0A7J7WDA7_PIPKU</name>
<evidence type="ECO:0000313" key="3">
    <source>
        <dbReference type="Proteomes" id="UP000558488"/>
    </source>
</evidence>
<feature type="region of interest" description="Disordered" evidence="1">
    <location>
        <begin position="226"/>
        <end position="250"/>
    </location>
</feature>
<reference evidence="2 3" key="1">
    <citation type="journal article" date="2020" name="Nature">
        <title>Six reference-quality genomes reveal evolution of bat adaptations.</title>
        <authorList>
            <person name="Jebb D."/>
            <person name="Huang Z."/>
            <person name="Pippel M."/>
            <person name="Hughes G.M."/>
            <person name="Lavrichenko K."/>
            <person name="Devanna P."/>
            <person name="Winkler S."/>
            <person name="Jermiin L.S."/>
            <person name="Skirmuntt E.C."/>
            <person name="Katzourakis A."/>
            <person name="Burkitt-Gray L."/>
            <person name="Ray D.A."/>
            <person name="Sullivan K.A.M."/>
            <person name="Roscito J.G."/>
            <person name="Kirilenko B.M."/>
            <person name="Davalos L.M."/>
            <person name="Corthals A.P."/>
            <person name="Power M.L."/>
            <person name="Jones G."/>
            <person name="Ransome R.D."/>
            <person name="Dechmann D.K.N."/>
            <person name="Locatelli A.G."/>
            <person name="Puechmaille S.J."/>
            <person name="Fedrigo O."/>
            <person name="Jarvis E.D."/>
            <person name="Hiller M."/>
            <person name="Vernes S.C."/>
            <person name="Myers E.W."/>
            <person name="Teeling E.C."/>
        </authorList>
    </citation>
    <scope>NUCLEOTIDE SEQUENCE [LARGE SCALE GENOMIC DNA]</scope>
    <source>
        <strain evidence="2">MPipKuh1</strain>
        <tissue evidence="2">Flight muscle</tissue>
    </source>
</reference>
<feature type="region of interest" description="Disordered" evidence="1">
    <location>
        <begin position="132"/>
        <end position="182"/>
    </location>
</feature>
<evidence type="ECO:0000256" key="1">
    <source>
        <dbReference type="SAM" id="MobiDB-lite"/>
    </source>
</evidence>
<accession>A0A7J7WDA7</accession>
<organism evidence="2 3">
    <name type="scientific">Pipistrellus kuhlii</name>
    <name type="common">Kuhl's pipistrelle</name>
    <dbReference type="NCBI Taxonomy" id="59472"/>
    <lineage>
        <taxon>Eukaryota</taxon>
        <taxon>Metazoa</taxon>
        <taxon>Chordata</taxon>
        <taxon>Craniata</taxon>
        <taxon>Vertebrata</taxon>
        <taxon>Euteleostomi</taxon>
        <taxon>Mammalia</taxon>
        <taxon>Eutheria</taxon>
        <taxon>Laurasiatheria</taxon>
        <taxon>Chiroptera</taxon>
        <taxon>Yangochiroptera</taxon>
        <taxon>Vespertilionidae</taxon>
        <taxon>Pipistrellus</taxon>
    </lineage>
</organism>